<keyword evidence="4" id="KW-1185">Reference proteome</keyword>
<evidence type="ECO:0000313" key="4">
    <source>
        <dbReference type="Proteomes" id="UP000000393"/>
    </source>
</evidence>
<proteinExistence type="predicted"/>
<keyword evidence="3" id="KW-0378">Hydrolase</keyword>
<organism evidence="3 4">
    <name type="scientific">Nitrosococcus watsoni (strain C-113)</name>
    <dbReference type="NCBI Taxonomy" id="105559"/>
    <lineage>
        <taxon>Bacteria</taxon>
        <taxon>Pseudomonadati</taxon>
        <taxon>Pseudomonadota</taxon>
        <taxon>Gammaproteobacteria</taxon>
        <taxon>Chromatiales</taxon>
        <taxon>Chromatiaceae</taxon>
        <taxon>Nitrosococcus</taxon>
    </lineage>
</organism>
<evidence type="ECO:0000313" key="3">
    <source>
        <dbReference type="EMBL" id="ADJ27295.1"/>
    </source>
</evidence>
<evidence type="ECO:0000259" key="2">
    <source>
        <dbReference type="Pfam" id="PF04909"/>
    </source>
</evidence>
<dbReference type="HOGENOM" id="CLU_079572_0_0_6"/>
<dbReference type="eggNOG" id="COG2159">
    <property type="taxonomic scope" value="Bacteria"/>
</dbReference>
<name>D8K9K6_NITWC</name>
<dbReference type="Pfam" id="PF04909">
    <property type="entry name" value="Amidohydro_2"/>
    <property type="match status" value="1"/>
</dbReference>
<keyword evidence="1" id="KW-0456">Lyase</keyword>
<dbReference type="PANTHER" id="PTHR21240">
    <property type="entry name" value="2-AMINO-3-CARBOXYLMUCONATE-6-SEMIALDEHYDE DECARBOXYLASE"/>
    <property type="match status" value="1"/>
</dbReference>
<protein>
    <submittedName>
        <fullName evidence="3">Amidohydrolase 2</fullName>
    </submittedName>
</protein>
<evidence type="ECO:0000256" key="1">
    <source>
        <dbReference type="ARBA" id="ARBA00023239"/>
    </source>
</evidence>
<dbReference type="SUPFAM" id="SSF51556">
    <property type="entry name" value="Metallo-dependent hydrolases"/>
    <property type="match status" value="1"/>
</dbReference>
<dbReference type="KEGG" id="nwa:Nwat_0325"/>
<sequence length="269" mass="30106">MIIDCHCHAGKGDGLTGPWDTRASLKKYLRRAAQAGIKQTVLLAAFHSDYEAANREVARIVASRPHRFYGFAMVHSLRDRGRIYTLVKLAVERYGFVGIKVHRHDGRITREICETAQAFALPVLYDVMGEISVCELLAREYPNVAFIIPHLGSFADDWRAQLALIDHLARYPNIYTDTSGARRFDLLEEAVRRAGAEKILFGSDGPWLHPGLELAKVRALSLPLPKEQWVLGGNFLRLIARVRAEPRGAPLVSTHPPLLQAEGLSDPWL</sequence>
<dbReference type="OrthoDB" id="1407586at2"/>
<dbReference type="Gene3D" id="3.20.20.140">
    <property type="entry name" value="Metal-dependent hydrolases"/>
    <property type="match status" value="1"/>
</dbReference>
<feature type="domain" description="Amidohydrolase-related" evidence="2">
    <location>
        <begin position="3"/>
        <end position="225"/>
    </location>
</feature>
<dbReference type="InterPro" id="IPR032465">
    <property type="entry name" value="ACMSD"/>
</dbReference>
<dbReference type="InterPro" id="IPR006680">
    <property type="entry name" value="Amidohydro-rel"/>
</dbReference>
<dbReference type="RefSeq" id="WP_013219406.1">
    <property type="nucleotide sequence ID" value="NC_014315.1"/>
</dbReference>
<dbReference type="GO" id="GO:0016787">
    <property type="term" value="F:hydrolase activity"/>
    <property type="evidence" value="ECO:0007669"/>
    <property type="project" value="UniProtKB-KW"/>
</dbReference>
<dbReference type="AlphaFoldDB" id="D8K9K6"/>
<dbReference type="Proteomes" id="UP000000393">
    <property type="component" value="Chromosome"/>
</dbReference>
<dbReference type="EMBL" id="CP002086">
    <property type="protein sequence ID" value="ADJ27295.1"/>
    <property type="molecule type" value="Genomic_DNA"/>
</dbReference>
<reference evidence="3 4" key="1">
    <citation type="submission" date="2010-06" db="EMBL/GenBank/DDBJ databases">
        <title>Complete sequence of chromosome of Nitrosococcus watsoni C-113.</title>
        <authorList>
            <consortium name="US DOE Joint Genome Institute"/>
            <person name="Lucas S."/>
            <person name="Copeland A."/>
            <person name="Lapidus A."/>
            <person name="Cheng J.-F."/>
            <person name="Bruce D."/>
            <person name="Goodwin L."/>
            <person name="Pitluck S."/>
            <person name="Malfatti S.A."/>
            <person name="Chain P.S.G."/>
            <person name="Land M."/>
            <person name="Hauser L."/>
            <person name="Kyrpides N."/>
            <person name="Ivanova N."/>
            <person name="Cambell M.A."/>
            <person name="Heidelberg J.F."/>
            <person name="Klotz M.G."/>
            <person name="Woyke T."/>
        </authorList>
    </citation>
    <scope>NUCLEOTIDE SEQUENCE [LARGE SCALE GENOMIC DNA]</scope>
    <source>
        <strain evidence="3 4">C-113</strain>
    </source>
</reference>
<accession>D8K9K6</accession>
<dbReference type="InterPro" id="IPR032466">
    <property type="entry name" value="Metal_Hydrolase"/>
</dbReference>
<dbReference type="GO" id="GO:0016831">
    <property type="term" value="F:carboxy-lyase activity"/>
    <property type="evidence" value="ECO:0007669"/>
    <property type="project" value="InterPro"/>
</dbReference>
<dbReference type="STRING" id="105559.Nwat_0325"/>
<gene>
    <name evidence="3" type="ordered locus">Nwat_0325</name>
</gene>